<dbReference type="Proteomes" id="UP000663845">
    <property type="component" value="Unassembled WGS sequence"/>
</dbReference>
<dbReference type="EMBL" id="CAJNOG010001612">
    <property type="protein sequence ID" value="CAF1458370.1"/>
    <property type="molecule type" value="Genomic_DNA"/>
</dbReference>
<dbReference type="SUPFAM" id="SSF54556">
    <property type="entry name" value="Chitinase insertion domain"/>
    <property type="match status" value="1"/>
</dbReference>
<dbReference type="SUPFAM" id="SSF57625">
    <property type="entry name" value="Invertebrate chitin-binding proteins"/>
    <property type="match status" value="1"/>
</dbReference>
<dbReference type="InterPro" id="IPR001223">
    <property type="entry name" value="Glyco_hydro18_cat"/>
</dbReference>
<reference evidence="5" key="1">
    <citation type="submission" date="2021-02" db="EMBL/GenBank/DDBJ databases">
        <authorList>
            <person name="Nowell W R."/>
        </authorList>
    </citation>
    <scope>NUCLEOTIDE SEQUENCE</scope>
</reference>
<dbReference type="PANTHER" id="PTHR11177">
    <property type="entry name" value="CHITINASE"/>
    <property type="match status" value="1"/>
</dbReference>
<dbReference type="AlphaFoldDB" id="A0A815Q4Z7"/>
<accession>A0A815Q4Z7</accession>
<evidence type="ECO:0000313" key="5">
    <source>
        <dbReference type="EMBL" id="CAF1458370.1"/>
    </source>
</evidence>
<keyword evidence="1 3" id="KW-0732">Signal</keyword>
<dbReference type="PROSITE" id="PS51910">
    <property type="entry name" value="GH18_2"/>
    <property type="match status" value="1"/>
</dbReference>
<dbReference type="GO" id="GO:0005576">
    <property type="term" value="C:extracellular region"/>
    <property type="evidence" value="ECO:0007669"/>
    <property type="project" value="TreeGrafter"/>
</dbReference>
<dbReference type="GO" id="GO:0006032">
    <property type="term" value="P:chitin catabolic process"/>
    <property type="evidence" value="ECO:0007669"/>
    <property type="project" value="TreeGrafter"/>
</dbReference>
<dbReference type="Pfam" id="PF00704">
    <property type="entry name" value="Glyco_hydro_18"/>
    <property type="match status" value="2"/>
</dbReference>
<organism evidence="5 6">
    <name type="scientific">Adineta steineri</name>
    <dbReference type="NCBI Taxonomy" id="433720"/>
    <lineage>
        <taxon>Eukaryota</taxon>
        <taxon>Metazoa</taxon>
        <taxon>Spiralia</taxon>
        <taxon>Gnathifera</taxon>
        <taxon>Rotifera</taxon>
        <taxon>Eurotatoria</taxon>
        <taxon>Bdelloidea</taxon>
        <taxon>Adinetida</taxon>
        <taxon>Adinetidae</taxon>
        <taxon>Adineta</taxon>
    </lineage>
</organism>
<dbReference type="GO" id="GO:0004568">
    <property type="term" value="F:chitinase activity"/>
    <property type="evidence" value="ECO:0007669"/>
    <property type="project" value="TreeGrafter"/>
</dbReference>
<dbReference type="InterPro" id="IPR011583">
    <property type="entry name" value="Chitinase_II/V-like_cat"/>
</dbReference>
<evidence type="ECO:0000313" key="6">
    <source>
        <dbReference type="Proteomes" id="UP000663845"/>
    </source>
</evidence>
<dbReference type="Gene3D" id="3.20.20.80">
    <property type="entry name" value="Glycosidases"/>
    <property type="match status" value="2"/>
</dbReference>
<evidence type="ECO:0000256" key="3">
    <source>
        <dbReference type="SAM" id="SignalP"/>
    </source>
</evidence>
<proteinExistence type="predicted"/>
<dbReference type="InterPro" id="IPR017853">
    <property type="entry name" value="GH"/>
</dbReference>
<name>A0A815Q4Z7_9BILA</name>
<dbReference type="InterPro" id="IPR029070">
    <property type="entry name" value="Chitinase_insertion_sf"/>
</dbReference>
<comment type="caution">
    <text evidence="5">The sequence shown here is derived from an EMBL/GenBank/DDBJ whole genome shotgun (WGS) entry which is preliminary data.</text>
</comment>
<feature type="chain" id="PRO_5032806577" description="GH18 domain-containing protein" evidence="3">
    <location>
        <begin position="26"/>
        <end position="635"/>
    </location>
</feature>
<dbReference type="InterPro" id="IPR036508">
    <property type="entry name" value="Chitin-bd_dom_sf"/>
</dbReference>
<dbReference type="FunFam" id="3.20.20.80:FF:000007">
    <property type="entry name" value="Acidic mammalian chitinase"/>
    <property type="match status" value="1"/>
</dbReference>
<sequence>MIIRYSMFILFLWYSYLLNHFLIHAQQLSKSPRLCTYRNNLSQYYPCILNYIGLNSWSLYQCPDGSIFDETSQQCLMKVLISDTFDQLSSSIDETQFEKISNFIVPNIEEPFSIKKILHEHVEHPGGIFWANGYPLTPSEDKSIFPQESLINSKLNYFSSGHPYPTPVSEDELKYKKICYFTNWSQYRTGPAKFEPEHIDPFLCTHIIYAFAYINNQTFLIKTVEENDEDLYRRINALKKRNPKLKTLLGVGGWNMKSYAFSIMVHSTERRRKFIFDTINFLHKHNFDGFEVDWEYPGMRGGQSDDKYYLTLFFQEFREAAIAQSIVTGQPRLLIAAAVAANQDIVSNGYEIDKISKVLDFINIMTYDFHGAWQNHTGLNAPLYKRFDETDMDAMLNQEFREAAIAQSIVTGQPRLLIAAAVAANQDIVSNGYEIDKISKVLDFINIMTYDFHGAWQNHTGLNAPLYKRFDETDMDAMLNQDFGIAIWLRNGAPAHKLVLGIPLFARTFFLAHANQNELRSPTIGNGTEGPFTRSAGFLSYFEVCLLQADSQWKKNTVLDGSESGYMYKDRDWVSYDSLENIQKRAAYVVANNLGGLFVWSLDMDDFSGIFCQNGSYPFIKNSLSLLPTNMASYI</sequence>
<dbReference type="SMART" id="SM00636">
    <property type="entry name" value="Glyco_18"/>
    <property type="match status" value="1"/>
</dbReference>
<evidence type="ECO:0000259" key="4">
    <source>
        <dbReference type="PROSITE" id="PS51910"/>
    </source>
</evidence>
<dbReference type="GO" id="GO:0008061">
    <property type="term" value="F:chitin binding"/>
    <property type="evidence" value="ECO:0007669"/>
    <property type="project" value="InterPro"/>
</dbReference>
<evidence type="ECO:0000256" key="2">
    <source>
        <dbReference type="ARBA" id="ARBA00023157"/>
    </source>
</evidence>
<dbReference type="SUPFAM" id="SSF51445">
    <property type="entry name" value="(Trans)glycosidases"/>
    <property type="match status" value="2"/>
</dbReference>
<feature type="domain" description="GH18" evidence="4">
    <location>
        <begin position="175"/>
        <end position="630"/>
    </location>
</feature>
<dbReference type="GO" id="GO:0005975">
    <property type="term" value="P:carbohydrate metabolic process"/>
    <property type="evidence" value="ECO:0007669"/>
    <property type="project" value="InterPro"/>
</dbReference>
<dbReference type="PANTHER" id="PTHR11177:SF317">
    <property type="entry name" value="CHITINASE 12-RELATED"/>
    <property type="match status" value="1"/>
</dbReference>
<evidence type="ECO:0000256" key="1">
    <source>
        <dbReference type="ARBA" id="ARBA00022729"/>
    </source>
</evidence>
<gene>
    <name evidence="5" type="ORF">JYZ213_LOCUS41104</name>
</gene>
<dbReference type="InterPro" id="IPR050314">
    <property type="entry name" value="Glycosyl_Hydrlase_18"/>
</dbReference>
<dbReference type="Gene3D" id="3.10.50.10">
    <property type="match status" value="1"/>
</dbReference>
<keyword evidence="2" id="KW-1015">Disulfide bond</keyword>
<feature type="signal peptide" evidence="3">
    <location>
        <begin position="1"/>
        <end position="25"/>
    </location>
</feature>
<protein>
    <recommendedName>
        <fullName evidence="4">GH18 domain-containing protein</fullName>
    </recommendedName>
</protein>
<dbReference type="FunFam" id="3.10.50.10:FF:000001">
    <property type="entry name" value="Chitinase 3-like 1"/>
    <property type="match status" value="1"/>
</dbReference>